<organism evidence="7 8">
    <name type="scientific">Lederbergia citrea</name>
    <dbReference type="NCBI Taxonomy" id="2833581"/>
    <lineage>
        <taxon>Bacteria</taxon>
        <taxon>Bacillati</taxon>
        <taxon>Bacillota</taxon>
        <taxon>Bacilli</taxon>
        <taxon>Bacillales</taxon>
        <taxon>Bacillaceae</taxon>
        <taxon>Lederbergia</taxon>
    </lineage>
</organism>
<dbReference type="InterPro" id="IPR029035">
    <property type="entry name" value="DHS-like_NAD/FAD-binding_dom"/>
</dbReference>
<dbReference type="InterPro" id="IPR012001">
    <property type="entry name" value="Thiamin_PyroP_enz_TPP-bd_dom"/>
</dbReference>
<dbReference type="InterPro" id="IPR029061">
    <property type="entry name" value="THDP-binding"/>
</dbReference>
<protein>
    <submittedName>
        <fullName evidence="7">Acetolactate synthase large subunit</fullName>
        <ecNumber evidence="7">2.2.1.6</ecNumber>
    </submittedName>
</protein>
<feature type="domain" description="Thiamine pyrophosphate enzyme TPP-binding" evidence="5">
    <location>
        <begin position="380"/>
        <end position="526"/>
    </location>
</feature>
<dbReference type="GO" id="GO:0000287">
    <property type="term" value="F:magnesium ion binding"/>
    <property type="evidence" value="ECO:0007669"/>
    <property type="project" value="InterPro"/>
</dbReference>
<dbReference type="PANTHER" id="PTHR18968">
    <property type="entry name" value="THIAMINE PYROPHOSPHATE ENZYMES"/>
    <property type="match status" value="1"/>
</dbReference>
<feature type="domain" description="Thiamine pyrophosphate enzyme N-terminal TPP-binding" evidence="6">
    <location>
        <begin position="1"/>
        <end position="117"/>
    </location>
</feature>
<proteinExistence type="inferred from homology"/>
<evidence type="ECO:0000313" key="7">
    <source>
        <dbReference type="EMBL" id="MBS4223545.1"/>
    </source>
</evidence>
<dbReference type="PANTHER" id="PTHR18968:SF129">
    <property type="entry name" value="ACETOLACTATE SYNTHASE"/>
    <property type="match status" value="1"/>
</dbReference>
<dbReference type="FunFam" id="3.40.50.970:FF:000007">
    <property type="entry name" value="Acetolactate synthase"/>
    <property type="match status" value="1"/>
</dbReference>
<dbReference type="Gene3D" id="3.40.50.970">
    <property type="match status" value="2"/>
</dbReference>
<dbReference type="GO" id="GO:0003984">
    <property type="term" value="F:acetolactate synthase activity"/>
    <property type="evidence" value="ECO:0007669"/>
    <property type="project" value="UniProtKB-EC"/>
</dbReference>
<dbReference type="EMBL" id="JAGYPN010000002">
    <property type="protein sequence ID" value="MBS4223545.1"/>
    <property type="molecule type" value="Genomic_DNA"/>
</dbReference>
<dbReference type="GO" id="GO:0030976">
    <property type="term" value="F:thiamine pyrophosphate binding"/>
    <property type="evidence" value="ECO:0007669"/>
    <property type="project" value="InterPro"/>
</dbReference>
<feature type="domain" description="Thiamine pyrophosphate enzyme central" evidence="4">
    <location>
        <begin position="187"/>
        <end position="320"/>
    </location>
</feature>
<dbReference type="SUPFAM" id="SSF52467">
    <property type="entry name" value="DHS-like NAD/FAD-binding domain"/>
    <property type="match status" value="1"/>
</dbReference>
<evidence type="ECO:0000256" key="2">
    <source>
        <dbReference type="ARBA" id="ARBA00023052"/>
    </source>
</evidence>
<keyword evidence="8" id="KW-1185">Reference proteome</keyword>
<comment type="similarity">
    <text evidence="1 3">Belongs to the TPP enzyme family.</text>
</comment>
<dbReference type="InterPro" id="IPR011766">
    <property type="entry name" value="TPP_enzyme_TPP-bd"/>
</dbReference>
<dbReference type="EC" id="2.2.1.6" evidence="7"/>
<sequence length="533" mass="58623">MKATDVLIQCLENEGVEYIFGIVGKETLDLVESISRSEQIQFVPVRHEQGAAFMANVYGKLANKTGVCTATLGPGATNLLTGIASALLDHSPLLAITGQAGFERQHKQSHQLIDVIKMMEPATKWASQIKDPKTIPEMIRKSFRIANTERPGPVLIELPENLAVEDVPPRVLPVIPIPTRIPDDRSIQTSADVIKQSTKPFVIVGDGVIRDTASKELLDFVEKLGAPVTHSFMAKGILPKHHPQNFYTFGFGENDFVLSGIEEADLLIVIGFDFIEKLPKDWNRAKVPVLHINAIPAEMDEYYPVQAELVGILKITLQTLNTLDLPSKHWLPSGNLKNRIEQSHHIFQDEKDTAHLPLTTEHILQVIEKLSSDKTIIISDVGAHKISIARTYQPKQPGGLVISNGFASMGIAIPGAIGAKLALPNNPVICISGDGGALMTFSEIETATRLGLSLIIIVLNNHVLELERQMMNKKFYKSFGVKFGNPDFALLAESFGVKGVRPQTLEEFEVLLKQELESQTGIVLFDIPLQQTT</sequence>
<evidence type="ECO:0000256" key="1">
    <source>
        <dbReference type="ARBA" id="ARBA00007812"/>
    </source>
</evidence>
<dbReference type="GO" id="GO:0050660">
    <property type="term" value="F:flavin adenine dinucleotide binding"/>
    <property type="evidence" value="ECO:0007669"/>
    <property type="project" value="TreeGrafter"/>
</dbReference>
<dbReference type="Pfam" id="PF02775">
    <property type="entry name" value="TPP_enzyme_C"/>
    <property type="match status" value="1"/>
</dbReference>
<name>A0A942Z5L5_9BACI</name>
<accession>A0A942Z5L5</accession>
<dbReference type="GO" id="GO:0005948">
    <property type="term" value="C:acetolactate synthase complex"/>
    <property type="evidence" value="ECO:0007669"/>
    <property type="project" value="TreeGrafter"/>
</dbReference>
<dbReference type="InterPro" id="IPR012000">
    <property type="entry name" value="Thiamin_PyroP_enz_cen_dom"/>
</dbReference>
<keyword evidence="7" id="KW-0808">Transferase</keyword>
<evidence type="ECO:0000259" key="5">
    <source>
        <dbReference type="Pfam" id="PF02775"/>
    </source>
</evidence>
<dbReference type="NCBIfam" id="NF006187">
    <property type="entry name" value="PRK08322.1"/>
    <property type="match status" value="1"/>
</dbReference>
<dbReference type="SUPFAM" id="SSF52518">
    <property type="entry name" value="Thiamin diphosphate-binding fold (THDP-binding)"/>
    <property type="match status" value="2"/>
</dbReference>
<dbReference type="InterPro" id="IPR045229">
    <property type="entry name" value="TPP_enz"/>
</dbReference>
<keyword evidence="2 3" id="KW-0786">Thiamine pyrophosphate</keyword>
<dbReference type="PROSITE" id="PS00187">
    <property type="entry name" value="TPP_ENZYMES"/>
    <property type="match status" value="1"/>
</dbReference>
<dbReference type="GO" id="GO:0009097">
    <property type="term" value="P:isoleucine biosynthetic process"/>
    <property type="evidence" value="ECO:0007669"/>
    <property type="project" value="TreeGrafter"/>
</dbReference>
<dbReference type="GO" id="GO:0009099">
    <property type="term" value="P:L-valine biosynthetic process"/>
    <property type="evidence" value="ECO:0007669"/>
    <property type="project" value="TreeGrafter"/>
</dbReference>
<evidence type="ECO:0000256" key="3">
    <source>
        <dbReference type="RuleBase" id="RU362132"/>
    </source>
</evidence>
<dbReference type="Pfam" id="PF00205">
    <property type="entry name" value="TPP_enzyme_M"/>
    <property type="match status" value="1"/>
</dbReference>
<dbReference type="RefSeq" id="WP_213098545.1">
    <property type="nucleotide sequence ID" value="NZ_JAGYPN010000002.1"/>
</dbReference>
<evidence type="ECO:0000259" key="4">
    <source>
        <dbReference type="Pfam" id="PF00205"/>
    </source>
</evidence>
<dbReference type="CDD" id="cd07035">
    <property type="entry name" value="TPP_PYR_POX_like"/>
    <property type="match status" value="1"/>
</dbReference>
<gene>
    <name evidence="7" type="ORF">KHA91_12385</name>
</gene>
<dbReference type="Pfam" id="PF02776">
    <property type="entry name" value="TPP_enzyme_N"/>
    <property type="match status" value="1"/>
</dbReference>
<reference evidence="7 8" key="1">
    <citation type="submission" date="2021-05" db="EMBL/GenBank/DDBJ databases">
        <title>Novel Bacillus species.</title>
        <authorList>
            <person name="Liu G."/>
        </authorList>
    </citation>
    <scope>NUCLEOTIDE SEQUENCE [LARGE SCALE GENOMIC DNA]</scope>
    <source>
        <strain evidence="7 8">FJAT-49682</strain>
    </source>
</reference>
<dbReference type="Gene3D" id="3.40.50.1220">
    <property type="entry name" value="TPP-binding domain"/>
    <property type="match status" value="1"/>
</dbReference>
<dbReference type="InterPro" id="IPR000399">
    <property type="entry name" value="TPP-bd_CS"/>
</dbReference>
<evidence type="ECO:0000259" key="6">
    <source>
        <dbReference type="Pfam" id="PF02776"/>
    </source>
</evidence>
<dbReference type="Proteomes" id="UP000676456">
    <property type="component" value="Unassembled WGS sequence"/>
</dbReference>
<comment type="caution">
    <text evidence="7">The sequence shown here is derived from an EMBL/GenBank/DDBJ whole genome shotgun (WGS) entry which is preliminary data.</text>
</comment>
<evidence type="ECO:0000313" key="8">
    <source>
        <dbReference type="Proteomes" id="UP000676456"/>
    </source>
</evidence>
<dbReference type="AlphaFoldDB" id="A0A942Z5L5"/>